<protein>
    <submittedName>
        <fullName evidence="4">Tripartite tricarboxylate transporter TctB family protein</fullName>
    </submittedName>
</protein>
<feature type="domain" description="DUF1468" evidence="3">
    <location>
        <begin position="35"/>
        <end position="199"/>
    </location>
</feature>
<sequence length="199" mass="19936">MASPSIPGPQSAPSDGGAAPAAAAAQPSTPLRDLLVGLFFLAWAATGWLSVATNEQIFSDLYAGLDPGPALMPLLVLGAVTLGAVAILASGLVRLLRGKAGPGTGGGSPAAEEGGLRRHLVPLGLLATLAVYPTIMEAIGYLAATAFFVLGWILALTGWRGLAGRGERGLALAVALVSTALIVGILYLGFVVVIHAPLP</sequence>
<feature type="transmembrane region" description="Helical" evidence="2">
    <location>
        <begin position="171"/>
        <end position="196"/>
    </location>
</feature>
<evidence type="ECO:0000313" key="4">
    <source>
        <dbReference type="EMBL" id="SME90110.1"/>
    </source>
</evidence>
<evidence type="ECO:0000256" key="2">
    <source>
        <dbReference type="SAM" id="Phobius"/>
    </source>
</evidence>
<feature type="compositionally biased region" description="Low complexity" evidence="1">
    <location>
        <begin position="8"/>
        <end position="23"/>
    </location>
</feature>
<evidence type="ECO:0000313" key="5">
    <source>
        <dbReference type="Proteomes" id="UP000192917"/>
    </source>
</evidence>
<dbReference type="InterPro" id="IPR009936">
    <property type="entry name" value="DUF1468"/>
</dbReference>
<feature type="transmembrane region" description="Helical" evidence="2">
    <location>
        <begin position="71"/>
        <end position="96"/>
    </location>
</feature>
<keyword evidence="5" id="KW-1185">Reference proteome</keyword>
<name>A0A1Y6B828_9PROT</name>
<gene>
    <name evidence="4" type="ORF">SAMN05428998_101288</name>
</gene>
<proteinExistence type="predicted"/>
<keyword evidence="2" id="KW-1133">Transmembrane helix</keyword>
<dbReference type="Proteomes" id="UP000192917">
    <property type="component" value="Unassembled WGS sequence"/>
</dbReference>
<dbReference type="EMBL" id="FWZX01000001">
    <property type="protein sequence ID" value="SME90110.1"/>
    <property type="molecule type" value="Genomic_DNA"/>
</dbReference>
<evidence type="ECO:0000259" key="3">
    <source>
        <dbReference type="Pfam" id="PF07331"/>
    </source>
</evidence>
<keyword evidence="2" id="KW-0472">Membrane</keyword>
<reference evidence="4 5" key="1">
    <citation type="submission" date="2017-04" db="EMBL/GenBank/DDBJ databases">
        <authorList>
            <person name="Afonso C.L."/>
            <person name="Miller P.J."/>
            <person name="Scott M.A."/>
            <person name="Spackman E."/>
            <person name="Goraichik I."/>
            <person name="Dimitrov K.M."/>
            <person name="Suarez D.L."/>
            <person name="Swayne D.E."/>
        </authorList>
    </citation>
    <scope>NUCLEOTIDE SEQUENCE [LARGE SCALE GENOMIC DNA]</scope>
    <source>
        <strain evidence="4 5">USBA 355</strain>
    </source>
</reference>
<feature type="transmembrane region" description="Helical" evidence="2">
    <location>
        <begin position="141"/>
        <end position="159"/>
    </location>
</feature>
<feature type="transmembrane region" description="Helical" evidence="2">
    <location>
        <begin position="116"/>
        <end position="135"/>
    </location>
</feature>
<feature type="transmembrane region" description="Helical" evidence="2">
    <location>
        <begin position="34"/>
        <end position="51"/>
    </location>
</feature>
<feature type="region of interest" description="Disordered" evidence="1">
    <location>
        <begin position="1"/>
        <end position="23"/>
    </location>
</feature>
<dbReference type="STRING" id="560819.SAMN05428998_101288"/>
<organism evidence="4 5">
    <name type="scientific">Tistlia consotensis USBA 355</name>
    <dbReference type="NCBI Taxonomy" id="560819"/>
    <lineage>
        <taxon>Bacteria</taxon>
        <taxon>Pseudomonadati</taxon>
        <taxon>Pseudomonadota</taxon>
        <taxon>Alphaproteobacteria</taxon>
        <taxon>Rhodospirillales</taxon>
        <taxon>Rhodovibrionaceae</taxon>
        <taxon>Tistlia</taxon>
    </lineage>
</organism>
<dbReference type="AlphaFoldDB" id="A0A1Y6B828"/>
<evidence type="ECO:0000256" key="1">
    <source>
        <dbReference type="SAM" id="MobiDB-lite"/>
    </source>
</evidence>
<accession>A0A1Y6B828</accession>
<dbReference type="RefSeq" id="WP_085120642.1">
    <property type="nucleotide sequence ID" value="NZ_FWZX01000001.1"/>
</dbReference>
<keyword evidence="2" id="KW-0812">Transmembrane</keyword>
<dbReference type="Pfam" id="PF07331">
    <property type="entry name" value="TctB"/>
    <property type="match status" value="1"/>
</dbReference>